<dbReference type="AlphaFoldDB" id="A0AAQ2C6F8"/>
<keyword evidence="2" id="KW-1185">Reference proteome</keyword>
<dbReference type="EMBL" id="SOFY01000047">
    <property type="protein sequence ID" value="TFC47109.1"/>
    <property type="molecule type" value="Genomic_DNA"/>
</dbReference>
<accession>A0AAQ2C6F8</accession>
<organism evidence="1 2">
    <name type="scientific">Cryobacterium shii</name>
    <dbReference type="NCBI Taxonomy" id="1259235"/>
    <lineage>
        <taxon>Bacteria</taxon>
        <taxon>Bacillati</taxon>
        <taxon>Actinomycetota</taxon>
        <taxon>Actinomycetes</taxon>
        <taxon>Micrococcales</taxon>
        <taxon>Microbacteriaceae</taxon>
        <taxon>Cryobacterium</taxon>
    </lineage>
</organism>
<evidence type="ECO:0000313" key="1">
    <source>
        <dbReference type="EMBL" id="TFC47109.1"/>
    </source>
</evidence>
<dbReference type="RefSeq" id="WP_134366810.1">
    <property type="nucleotide sequence ID" value="NZ_SOFY01000047.1"/>
</dbReference>
<comment type="caution">
    <text evidence="1">The sequence shown here is derived from an EMBL/GenBank/DDBJ whole genome shotgun (WGS) entry which is preliminary data.</text>
</comment>
<name>A0AAQ2C6F8_9MICO</name>
<gene>
    <name evidence="1" type="ORF">E3O49_08980</name>
</gene>
<sequence length="193" mass="21562">MKQKEMFLQADAALRSVLDRLIPTQLTMPAPSDWTRRPDPTLGDIVAEHARDEAWVPDVLSGRTIDEVGDTYDGDLLGQDPIAAYDRLNDLATGAVNRELDPDAIVHLSYGDFTLAEYLQHVSIYRAFQAWSIARLIGLDYSLPAPLVENLWEQIVPQADAWRTMGVFGPEIDVSPQADLETRLLGKTGYWVP</sequence>
<protein>
    <submittedName>
        <fullName evidence="1">Uncharacterized protein</fullName>
    </submittedName>
</protein>
<evidence type="ECO:0000313" key="2">
    <source>
        <dbReference type="Proteomes" id="UP000297403"/>
    </source>
</evidence>
<proteinExistence type="predicted"/>
<dbReference type="Proteomes" id="UP000297403">
    <property type="component" value="Unassembled WGS sequence"/>
</dbReference>
<reference evidence="1 2" key="1">
    <citation type="submission" date="2019-03" db="EMBL/GenBank/DDBJ databases">
        <title>Genomics of glacier-inhabiting Cryobacterium strains.</title>
        <authorList>
            <person name="Liu Q."/>
            <person name="Xin Y.-H."/>
        </authorList>
    </citation>
    <scope>NUCLEOTIDE SEQUENCE [LARGE SCALE GENOMIC DNA]</scope>
    <source>
        <strain evidence="2">TMT1-22</strain>
    </source>
</reference>